<name>A0A8S1YN90_9CILI</name>
<feature type="compositionally biased region" description="Low complexity" evidence="1">
    <location>
        <begin position="58"/>
        <end position="68"/>
    </location>
</feature>
<evidence type="ECO:0000313" key="3">
    <source>
        <dbReference type="Proteomes" id="UP000689195"/>
    </source>
</evidence>
<sequence length="113" mass="13574">MIYPKNKPQWQATIIQKYGLDLAEQINSQENIYLNKNYNFNCIQNLEQEINGQKALPQLQQQQSSNQLKQKDEDDQNHLFLKFQELHQYPNKTEKNREEKKNKKMTGVTYQEN</sequence>
<feature type="compositionally biased region" description="Basic and acidic residues" evidence="1">
    <location>
        <begin position="92"/>
        <end position="101"/>
    </location>
</feature>
<keyword evidence="3" id="KW-1185">Reference proteome</keyword>
<evidence type="ECO:0000313" key="2">
    <source>
        <dbReference type="EMBL" id="CAD8212892.1"/>
    </source>
</evidence>
<dbReference type="Proteomes" id="UP000689195">
    <property type="component" value="Unassembled WGS sequence"/>
</dbReference>
<protein>
    <submittedName>
        <fullName evidence="2">Uncharacterized protein</fullName>
    </submittedName>
</protein>
<accession>A0A8S1YN90</accession>
<dbReference type="AlphaFoldDB" id="A0A8S1YN90"/>
<proteinExistence type="predicted"/>
<organism evidence="2 3">
    <name type="scientific">Paramecium pentaurelia</name>
    <dbReference type="NCBI Taxonomy" id="43138"/>
    <lineage>
        <taxon>Eukaryota</taxon>
        <taxon>Sar</taxon>
        <taxon>Alveolata</taxon>
        <taxon>Ciliophora</taxon>
        <taxon>Intramacronucleata</taxon>
        <taxon>Oligohymenophorea</taxon>
        <taxon>Peniculida</taxon>
        <taxon>Parameciidae</taxon>
        <taxon>Paramecium</taxon>
    </lineage>
</organism>
<feature type="region of interest" description="Disordered" evidence="1">
    <location>
        <begin position="58"/>
        <end position="113"/>
    </location>
</feature>
<reference evidence="2" key="1">
    <citation type="submission" date="2021-01" db="EMBL/GenBank/DDBJ databases">
        <authorList>
            <consortium name="Genoscope - CEA"/>
            <person name="William W."/>
        </authorList>
    </citation>
    <scope>NUCLEOTIDE SEQUENCE</scope>
</reference>
<gene>
    <name evidence="2" type="ORF">PPENT_87.1.T1720004</name>
</gene>
<comment type="caution">
    <text evidence="2">The sequence shown here is derived from an EMBL/GenBank/DDBJ whole genome shotgun (WGS) entry which is preliminary data.</text>
</comment>
<evidence type="ECO:0000256" key="1">
    <source>
        <dbReference type="SAM" id="MobiDB-lite"/>
    </source>
</evidence>
<dbReference type="EMBL" id="CAJJDO010000172">
    <property type="protein sequence ID" value="CAD8212892.1"/>
    <property type="molecule type" value="Genomic_DNA"/>
</dbReference>